<dbReference type="Pfam" id="PF01167">
    <property type="entry name" value="Tub"/>
    <property type="match status" value="1"/>
</dbReference>
<dbReference type="PRINTS" id="PR01573">
    <property type="entry name" value="SUPERTUBBY"/>
</dbReference>
<protein>
    <submittedName>
        <fullName evidence="3">Tubby-like protein 8</fullName>
    </submittedName>
</protein>
<feature type="domain" description="Tubby C-terminal" evidence="2">
    <location>
        <begin position="3"/>
        <end position="88"/>
    </location>
</feature>
<dbReference type="Gene3D" id="3.20.90.10">
    <property type="entry name" value="Tubby Protein, Chain A"/>
    <property type="match status" value="1"/>
</dbReference>
<proteinExistence type="inferred from homology"/>
<accession>A0A1J6J4D7</accession>
<dbReference type="SUPFAM" id="SSF54518">
    <property type="entry name" value="Tubby C-terminal domain-like"/>
    <property type="match status" value="1"/>
</dbReference>
<evidence type="ECO:0000256" key="1">
    <source>
        <dbReference type="ARBA" id="ARBA00007129"/>
    </source>
</evidence>
<evidence type="ECO:0000313" key="3">
    <source>
        <dbReference type="EMBL" id="OIT02129.1"/>
    </source>
</evidence>
<gene>
    <name evidence="3" type="primary">TULP8_2</name>
    <name evidence="3" type="ORF">A4A49_53685</name>
</gene>
<sequence length="94" mass="10972">MDKVNQLFSKIPHYNKLSRQYELDFRDRGRAGLKFQSLFKNFQQTIEKNGSQTILQLDRVGKAKYVMDCRYPLTGYQSFCMCLASIDSKVCCTL</sequence>
<comment type="similarity">
    <text evidence="1">Belongs to the TUB family.</text>
</comment>
<dbReference type="InterPro" id="IPR025659">
    <property type="entry name" value="Tubby-like_C"/>
</dbReference>
<dbReference type="SMR" id="A0A1J6J4D7"/>
<dbReference type="Gramene" id="OIT02129">
    <property type="protein sequence ID" value="OIT02129"/>
    <property type="gene ID" value="A4A49_53685"/>
</dbReference>
<dbReference type="STRING" id="49451.A0A1J6J4D7"/>
<dbReference type="Proteomes" id="UP000187609">
    <property type="component" value="Unassembled WGS sequence"/>
</dbReference>
<dbReference type="PANTHER" id="PTHR16517:SF131">
    <property type="entry name" value="TUBBY-LIKE PROTEIN 8"/>
    <property type="match status" value="1"/>
</dbReference>
<dbReference type="PANTHER" id="PTHR16517">
    <property type="entry name" value="TUBBY-RELATED"/>
    <property type="match status" value="1"/>
</dbReference>
<dbReference type="InterPro" id="IPR000007">
    <property type="entry name" value="Tubby_C"/>
</dbReference>
<dbReference type="AlphaFoldDB" id="A0A1J6J4D7"/>
<reference evidence="3" key="1">
    <citation type="submission" date="2016-11" db="EMBL/GenBank/DDBJ databases">
        <title>The genome of Nicotiana attenuata.</title>
        <authorList>
            <person name="Xu S."/>
            <person name="Brockmoeller T."/>
            <person name="Gaquerel E."/>
            <person name="Navarro A."/>
            <person name="Kuhl H."/>
            <person name="Gase K."/>
            <person name="Ling Z."/>
            <person name="Zhou W."/>
            <person name="Kreitzer C."/>
            <person name="Stanke M."/>
            <person name="Tang H."/>
            <person name="Lyons E."/>
            <person name="Pandey P."/>
            <person name="Pandey S.P."/>
            <person name="Timmermann B."/>
            <person name="Baldwin I.T."/>
        </authorList>
    </citation>
    <scope>NUCLEOTIDE SEQUENCE [LARGE SCALE GENOMIC DNA]</scope>
    <source>
        <strain evidence="3">UT</strain>
    </source>
</reference>
<evidence type="ECO:0000259" key="2">
    <source>
        <dbReference type="Pfam" id="PF01167"/>
    </source>
</evidence>
<dbReference type="OMA" id="YNWEENM"/>
<keyword evidence="4" id="KW-1185">Reference proteome</keyword>
<organism evidence="3 4">
    <name type="scientific">Nicotiana attenuata</name>
    <name type="common">Coyote tobacco</name>
    <dbReference type="NCBI Taxonomy" id="49451"/>
    <lineage>
        <taxon>Eukaryota</taxon>
        <taxon>Viridiplantae</taxon>
        <taxon>Streptophyta</taxon>
        <taxon>Embryophyta</taxon>
        <taxon>Tracheophyta</taxon>
        <taxon>Spermatophyta</taxon>
        <taxon>Magnoliopsida</taxon>
        <taxon>eudicotyledons</taxon>
        <taxon>Gunneridae</taxon>
        <taxon>Pentapetalae</taxon>
        <taxon>asterids</taxon>
        <taxon>lamiids</taxon>
        <taxon>Solanales</taxon>
        <taxon>Solanaceae</taxon>
        <taxon>Nicotianoideae</taxon>
        <taxon>Nicotianeae</taxon>
        <taxon>Nicotiana</taxon>
    </lineage>
</organism>
<name>A0A1J6J4D7_NICAT</name>
<comment type="caution">
    <text evidence="3">The sequence shown here is derived from an EMBL/GenBank/DDBJ whole genome shotgun (WGS) entry which is preliminary data.</text>
</comment>
<evidence type="ECO:0000313" key="4">
    <source>
        <dbReference type="Proteomes" id="UP000187609"/>
    </source>
</evidence>
<dbReference type="EMBL" id="MJEQ01037188">
    <property type="protein sequence ID" value="OIT02129.1"/>
    <property type="molecule type" value="Genomic_DNA"/>
</dbReference>